<evidence type="ECO:0000313" key="2">
    <source>
        <dbReference type="Proteomes" id="UP000738376"/>
    </source>
</evidence>
<organism evidence="1 2">
    <name type="scientific">Pseudanabaena yagii GIHE-NHR1</name>
    <dbReference type="NCBI Taxonomy" id="2722753"/>
    <lineage>
        <taxon>Bacteria</taxon>
        <taxon>Bacillati</taxon>
        <taxon>Cyanobacteriota</taxon>
        <taxon>Cyanophyceae</taxon>
        <taxon>Pseudanabaenales</taxon>
        <taxon>Pseudanabaenaceae</taxon>
        <taxon>Pseudanabaena</taxon>
        <taxon>Pseudanabaena yagii</taxon>
    </lineage>
</organism>
<proteinExistence type="predicted"/>
<dbReference type="Proteomes" id="UP000738376">
    <property type="component" value="Unassembled WGS sequence"/>
</dbReference>
<dbReference type="EMBL" id="JAAVJL010000002">
    <property type="protein sequence ID" value="NMF59844.1"/>
    <property type="molecule type" value="Genomic_DNA"/>
</dbReference>
<sequence length="64" mass="7256">MQFGANYPKIICCKIEIFSQSELFSLHDQLKLTALPDLRSKYEYEIVEQAQATGHKALKAAVVK</sequence>
<accession>A0ABX1LYP5</accession>
<reference evidence="1 2" key="1">
    <citation type="submission" date="2020-03" db="EMBL/GenBank/DDBJ databases">
        <title>Draft Genome Sequence of 2-Methylisoborneol Producing Pseudanabaena yagii Strain GIHE-NHR1 Isolated from North Han River in South Korea.</title>
        <authorList>
            <person name="Jeong J."/>
        </authorList>
    </citation>
    <scope>NUCLEOTIDE SEQUENCE [LARGE SCALE GENOMIC DNA]</scope>
    <source>
        <strain evidence="1 2">GIHE-NHR1</strain>
    </source>
</reference>
<protein>
    <submittedName>
        <fullName evidence="1">Uncharacterized protein</fullName>
    </submittedName>
</protein>
<evidence type="ECO:0000313" key="1">
    <source>
        <dbReference type="EMBL" id="NMF59844.1"/>
    </source>
</evidence>
<keyword evidence="2" id="KW-1185">Reference proteome</keyword>
<comment type="caution">
    <text evidence="1">The sequence shown here is derived from an EMBL/GenBank/DDBJ whole genome shotgun (WGS) entry which is preliminary data.</text>
</comment>
<dbReference type="RefSeq" id="WP_169364822.1">
    <property type="nucleotide sequence ID" value="NZ_JAAVJL010000002.1"/>
</dbReference>
<gene>
    <name evidence="1" type="ORF">HC246_17915</name>
</gene>
<name>A0ABX1LYP5_9CYAN</name>